<name>D7LHK3_ARALL</name>
<dbReference type="AlphaFoldDB" id="D7LHK3"/>
<dbReference type="Gramene" id="fgenesh1_pg.C_scaffold_4000344">
    <property type="protein sequence ID" value="fgenesh1_pg.C_scaffold_4000344"/>
    <property type="gene ID" value="fgenesh1_pg.C_scaffold_4000344"/>
</dbReference>
<organism evidence="4">
    <name type="scientific">Arabidopsis lyrata subsp. lyrata</name>
    <name type="common">Lyre-leaved rock-cress</name>
    <dbReference type="NCBI Taxonomy" id="81972"/>
    <lineage>
        <taxon>Eukaryota</taxon>
        <taxon>Viridiplantae</taxon>
        <taxon>Streptophyta</taxon>
        <taxon>Embryophyta</taxon>
        <taxon>Tracheophyta</taxon>
        <taxon>Spermatophyta</taxon>
        <taxon>Magnoliopsida</taxon>
        <taxon>eudicotyledons</taxon>
        <taxon>Gunneridae</taxon>
        <taxon>Pentapetalae</taxon>
        <taxon>rosids</taxon>
        <taxon>malvids</taxon>
        <taxon>Brassicales</taxon>
        <taxon>Brassicaceae</taxon>
        <taxon>Camelineae</taxon>
        <taxon>Arabidopsis</taxon>
    </lineage>
</organism>
<keyword evidence="4" id="KW-1185">Reference proteome</keyword>
<dbReference type="GO" id="GO:0003735">
    <property type="term" value="F:structural constituent of ribosome"/>
    <property type="evidence" value="ECO:0007669"/>
    <property type="project" value="InterPro"/>
</dbReference>
<dbReference type="Gene3D" id="3.40.50.10490">
    <property type="entry name" value="Glucose-6-phosphate isomerase like protein, domain 1"/>
    <property type="match status" value="1"/>
</dbReference>
<protein>
    <submittedName>
        <fullName evidence="3">Uncharacterized protein</fullName>
    </submittedName>
</protein>
<gene>
    <name evidence="3" type="ORF">ARALYDRAFT_344002</name>
</gene>
<dbReference type="STRING" id="81972.D7LHK3"/>
<sequence>MATIDKQLKFAADIQVMVAAEVHFGTKNCKYQMKRYVFKQHNVSCVEVAQHTGVNAIVGRHTFGTFTNQMQTSFSPEQKWVVIMDLFFYRVPEELGQAIGVVGGDQWTTVQITDAAWLVEA</sequence>
<evidence type="ECO:0000256" key="1">
    <source>
        <dbReference type="ARBA" id="ARBA00022980"/>
    </source>
</evidence>
<keyword evidence="1" id="KW-0689">Ribosomal protein</keyword>
<dbReference type="PANTHER" id="PTHR11489">
    <property type="entry name" value="40S RIBOSOMAL PROTEIN SA"/>
    <property type="match status" value="1"/>
</dbReference>
<keyword evidence="2" id="KW-0687">Ribonucleoprotein</keyword>
<evidence type="ECO:0000256" key="2">
    <source>
        <dbReference type="ARBA" id="ARBA00023274"/>
    </source>
</evidence>
<dbReference type="GO" id="GO:0006412">
    <property type="term" value="P:translation"/>
    <property type="evidence" value="ECO:0007669"/>
    <property type="project" value="InterPro"/>
</dbReference>
<dbReference type="HOGENOM" id="CLU_2041232_0_0_1"/>
<dbReference type="EMBL" id="GL348716">
    <property type="protein sequence ID" value="EFH55008.1"/>
    <property type="molecule type" value="Genomic_DNA"/>
</dbReference>
<evidence type="ECO:0000313" key="3">
    <source>
        <dbReference type="EMBL" id="EFH55008.1"/>
    </source>
</evidence>
<dbReference type="InterPro" id="IPR023591">
    <property type="entry name" value="Ribosomal_uS2_flav_dom_sf"/>
</dbReference>
<dbReference type="Proteomes" id="UP000008694">
    <property type="component" value="Unassembled WGS sequence"/>
</dbReference>
<dbReference type="GO" id="GO:0015935">
    <property type="term" value="C:small ribosomal subunit"/>
    <property type="evidence" value="ECO:0007669"/>
    <property type="project" value="InterPro"/>
</dbReference>
<reference evidence="4" key="1">
    <citation type="journal article" date="2011" name="Nat. Genet.">
        <title>The Arabidopsis lyrata genome sequence and the basis of rapid genome size change.</title>
        <authorList>
            <person name="Hu T.T."/>
            <person name="Pattyn P."/>
            <person name="Bakker E.G."/>
            <person name="Cao J."/>
            <person name="Cheng J.-F."/>
            <person name="Clark R.M."/>
            <person name="Fahlgren N."/>
            <person name="Fawcett J.A."/>
            <person name="Grimwood J."/>
            <person name="Gundlach H."/>
            <person name="Haberer G."/>
            <person name="Hollister J.D."/>
            <person name="Ossowski S."/>
            <person name="Ottilar R.P."/>
            <person name="Salamov A.A."/>
            <person name="Schneeberger K."/>
            <person name="Spannagl M."/>
            <person name="Wang X."/>
            <person name="Yang L."/>
            <person name="Nasrallah M.E."/>
            <person name="Bergelson J."/>
            <person name="Carrington J.C."/>
            <person name="Gaut B.S."/>
            <person name="Schmutz J."/>
            <person name="Mayer K.F.X."/>
            <person name="Van de Peer Y."/>
            <person name="Grigoriev I.V."/>
            <person name="Nordborg M."/>
            <person name="Weigel D."/>
            <person name="Guo Y.-L."/>
        </authorList>
    </citation>
    <scope>NUCLEOTIDE SEQUENCE [LARGE SCALE GENOMIC DNA]</scope>
    <source>
        <strain evidence="4">cv. MN47</strain>
    </source>
</reference>
<dbReference type="SUPFAM" id="SSF52313">
    <property type="entry name" value="Ribosomal protein S2"/>
    <property type="match status" value="1"/>
</dbReference>
<proteinExistence type="predicted"/>
<dbReference type="InterPro" id="IPR005707">
    <property type="entry name" value="Ribosomal_uS2_euk/arc"/>
</dbReference>
<dbReference type="eggNOG" id="KOG0830">
    <property type="taxonomic scope" value="Eukaryota"/>
</dbReference>
<accession>D7LHK3</accession>
<evidence type="ECO:0000313" key="4">
    <source>
        <dbReference type="Proteomes" id="UP000008694"/>
    </source>
</evidence>